<reference evidence="1" key="1">
    <citation type="submission" date="2014-11" db="EMBL/GenBank/DDBJ databases">
        <authorList>
            <person name="Amaro Gonzalez C."/>
        </authorList>
    </citation>
    <scope>NUCLEOTIDE SEQUENCE</scope>
</reference>
<name>A0A0E9T3W4_ANGAN</name>
<dbReference type="AlphaFoldDB" id="A0A0E9T3W4"/>
<dbReference type="PANTHER" id="PTHR46669:SF1">
    <property type="entry name" value="LEUCINE-RICH PPR MOTIF-CONTAINING PROTEIN, MITOCHONDRIAL"/>
    <property type="match status" value="1"/>
</dbReference>
<sequence length="66" mass="7656">MAMELMKVMKEEGLPIRPHYFWPLLSQYQKDKDTQGAVEVLRNMQDLEVLADLDTYGITVAKSKQL</sequence>
<evidence type="ECO:0008006" key="2">
    <source>
        <dbReference type="Google" id="ProtNLM"/>
    </source>
</evidence>
<organism evidence="1">
    <name type="scientific">Anguilla anguilla</name>
    <name type="common">European freshwater eel</name>
    <name type="synonym">Muraena anguilla</name>
    <dbReference type="NCBI Taxonomy" id="7936"/>
    <lineage>
        <taxon>Eukaryota</taxon>
        <taxon>Metazoa</taxon>
        <taxon>Chordata</taxon>
        <taxon>Craniata</taxon>
        <taxon>Vertebrata</taxon>
        <taxon>Euteleostomi</taxon>
        <taxon>Actinopterygii</taxon>
        <taxon>Neopterygii</taxon>
        <taxon>Teleostei</taxon>
        <taxon>Anguilliformes</taxon>
        <taxon>Anguillidae</taxon>
        <taxon>Anguilla</taxon>
    </lineage>
</organism>
<protein>
    <recommendedName>
        <fullName evidence="2">Pentacotripeptide-repeat region of PRORP domain-containing protein</fullName>
    </recommendedName>
</protein>
<dbReference type="PANTHER" id="PTHR46669">
    <property type="entry name" value="LEUCINE-RICH PPR MOTIF-CONTAINING PROTEIN, MITOCHONDRIAL"/>
    <property type="match status" value="1"/>
</dbReference>
<reference evidence="1" key="2">
    <citation type="journal article" date="2015" name="Fish Shellfish Immunol.">
        <title>Early steps in the European eel (Anguilla anguilla)-Vibrio vulnificus interaction in the gills: Role of the RtxA13 toxin.</title>
        <authorList>
            <person name="Callol A."/>
            <person name="Pajuelo D."/>
            <person name="Ebbesson L."/>
            <person name="Teles M."/>
            <person name="MacKenzie S."/>
            <person name="Amaro C."/>
        </authorList>
    </citation>
    <scope>NUCLEOTIDE SEQUENCE</scope>
</reference>
<dbReference type="GO" id="GO:0070129">
    <property type="term" value="P:regulation of mitochondrial translation"/>
    <property type="evidence" value="ECO:0007669"/>
    <property type="project" value="TreeGrafter"/>
</dbReference>
<dbReference type="GO" id="GO:0005739">
    <property type="term" value="C:mitochondrion"/>
    <property type="evidence" value="ECO:0007669"/>
    <property type="project" value="TreeGrafter"/>
</dbReference>
<dbReference type="InterPro" id="IPR033490">
    <property type="entry name" value="LRP130"/>
</dbReference>
<proteinExistence type="predicted"/>
<dbReference type="GO" id="GO:0003730">
    <property type="term" value="F:mRNA 3'-UTR binding"/>
    <property type="evidence" value="ECO:0007669"/>
    <property type="project" value="TreeGrafter"/>
</dbReference>
<accession>A0A0E9T3W4</accession>
<dbReference type="EMBL" id="GBXM01060261">
    <property type="protein sequence ID" value="JAH48316.1"/>
    <property type="molecule type" value="Transcribed_RNA"/>
</dbReference>
<dbReference type="GO" id="GO:0005634">
    <property type="term" value="C:nucleus"/>
    <property type="evidence" value="ECO:0007669"/>
    <property type="project" value="TreeGrafter"/>
</dbReference>
<evidence type="ECO:0000313" key="1">
    <source>
        <dbReference type="EMBL" id="JAH48316.1"/>
    </source>
</evidence>